<evidence type="ECO:0000256" key="1">
    <source>
        <dbReference type="ARBA" id="ARBA00002100"/>
    </source>
</evidence>
<keyword evidence="10" id="KW-0449">Lipoprotein</keyword>
<evidence type="ECO:0000256" key="8">
    <source>
        <dbReference type="ARBA" id="ARBA00023136"/>
    </source>
</evidence>
<feature type="domain" description="Palmitoyltransferase DHHC" evidence="15">
    <location>
        <begin position="438"/>
        <end position="573"/>
    </location>
</feature>
<feature type="repeat" description="ANK" evidence="12">
    <location>
        <begin position="78"/>
        <end position="110"/>
    </location>
</feature>
<keyword evidence="17" id="KW-1185">Reference proteome</keyword>
<protein>
    <recommendedName>
        <fullName evidence="13">Palmitoyltransferase</fullName>
        <ecNumber evidence="13">2.3.1.225</ecNumber>
    </recommendedName>
</protein>
<dbReference type="PROSITE" id="PS50088">
    <property type="entry name" value="ANK_REPEAT"/>
    <property type="match status" value="4"/>
</dbReference>
<evidence type="ECO:0000256" key="14">
    <source>
        <dbReference type="SAM" id="MobiDB-lite"/>
    </source>
</evidence>
<keyword evidence="4 13" id="KW-0812">Transmembrane</keyword>
<evidence type="ECO:0000256" key="2">
    <source>
        <dbReference type="ARBA" id="ARBA00004520"/>
    </source>
</evidence>
<dbReference type="AlphaFoldDB" id="A0A4U0WDQ7"/>
<evidence type="ECO:0000256" key="10">
    <source>
        <dbReference type="ARBA" id="ARBA00023288"/>
    </source>
</evidence>
<accession>A0A4U0WDQ7</accession>
<evidence type="ECO:0000256" key="11">
    <source>
        <dbReference type="ARBA" id="ARBA00048048"/>
    </source>
</evidence>
<dbReference type="EC" id="2.3.1.225" evidence="13"/>
<feature type="transmembrane region" description="Helical" evidence="13">
    <location>
        <begin position="487"/>
        <end position="509"/>
    </location>
</feature>
<feature type="transmembrane region" description="Helical" evidence="13">
    <location>
        <begin position="322"/>
        <end position="339"/>
    </location>
</feature>
<feature type="transmembrane region" description="Helical" evidence="13">
    <location>
        <begin position="542"/>
        <end position="563"/>
    </location>
</feature>
<evidence type="ECO:0000256" key="4">
    <source>
        <dbReference type="ARBA" id="ARBA00022692"/>
    </source>
</evidence>
<keyword evidence="7 12" id="KW-0040">ANK repeat</keyword>
<dbReference type="Pfam" id="PF12796">
    <property type="entry name" value="Ank_2"/>
    <property type="match status" value="2"/>
</dbReference>
<evidence type="ECO:0000256" key="13">
    <source>
        <dbReference type="RuleBase" id="RU079119"/>
    </source>
</evidence>
<dbReference type="InterPro" id="IPR002110">
    <property type="entry name" value="Ankyrin_rpt"/>
</dbReference>
<feature type="region of interest" description="Disordered" evidence="14">
    <location>
        <begin position="600"/>
        <end position="623"/>
    </location>
</feature>
<dbReference type="InterPro" id="IPR001594">
    <property type="entry name" value="Palmitoyltrfase_DHHC"/>
</dbReference>
<keyword evidence="13" id="KW-0808">Transferase</keyword>
<keyword evidence="9" id="KW-0564">Palmitate</keyword>
<name>A0A4U0WDQ7_9PEZI</name>
<feature type="repeat" description="ANK" evidence="12">
    <location>
        <begin position="112"/>
        <end position="144"/>
    </location>
</feature>
<proteinExistence type="inferred from homology"/>
<dbReference type="PANTHER" id="PTHR24161">
    <property type="entry name" value="ANK_REP_REGION DOMAIN-CONTAINING PROTEIN-RELATED"/>
    <property type="match status" value="1"/>
</dbReference>
<dbReference type="PRINTS" id="PR01415">
    <property type="entry name" value="ANKYRIN"/>
</dbReference>
<dbReference type="GO" id="GO:0031901">
    <property type="term" value="C:early endosome membrane"/>
    <property type="evidence" value="ECO:0007669"/>
    <property type="project" value="UniProtKB-SubCell"/>
</dbReference>
<dbReference type="Pfam" id="PF01529">
    <property type="entry name" value="DHHC"/>
    <property type="match status" value="1"/>
</dbReference>
<evidence type="ECO:0000256" key="7">
    <source>
        <dbReference type="ARBA" id="ARBA00023043"/>
    </source>
</evidence>
<evidence type="ECO:0000256" key="5">
    <source>
        <dbReference type="ARBA" id="ARBA00022737"/>
    </source>
</evidence>
<keyword evidence="8 13" id="KW-0472">Membrane</keyword>
<dbReference type="PROSITE" id="PS50216">
    <property type="entry name" value="DHHC"/>
    <property type="match status" value="1"/>
</dbReference>
<dbReference type="SMART" id="SM00248">
    <property type="entry name" value="ANK"/>
    <property type="match status" value="5"/>
</dbReference>
<keyword evidence="6 13" id="KW-1133">Transmembrane helix</keyword>
<comment type="domain">
    <text evidence="13">The DHHC domain is required for palmitoyltransferase activity.</text>
</comment>
<comment type="subcellular location">
    <subcellularLocation>
        <location evidence="2">Early endosome membrane</location>
        <topology evidence="2">Multi-pass membrane protein</topology>
    </subcellularLocation>
</comment>
<comment type="function">
    <text evidence="1">Palmitoyltransferase specific for casein kinase 1.</text>
</comment>
<keyword evidence="13" id="KW-0012">Acyltransferase</keyword>
<comment type="catalytic activity">
    <reaction evidence="11 13">
        <text>L-cysteinyl-[protein] + hexadecanoyl-CoA = S-hexadecanoyl-L-cysteinyl-[protein] + CoA</text>
        <dbReference type="Rhea" id="RHEA:36683"/>
        <dbReference type="Rhea" id="RHEA-COMP:10131"/>
        <dbReference type="Rhea" id="RHEA-COMP:11032"/>
        <dbReference type="ChEBI" id="CHEBI:29950"/>
        <dbReference type="ChEBI" id="CHEBI:57287"/>
        <dbReference type="ChEBI" id="CHEBI:57379"/>
        <dbReference type="ChEBI" id="CHEBI:74151"/>
        <dbReference type="EC" id="2.3.1.225"/>
    </reaction>
</comment>
<comment type="caution">
    <text evidence="16">The sequence shown here is derived from an EMBL/GenBank/DDBJ whole genome shotgun (WGS) entry which is preliminary data.</text>
</comment>
<dbReference type="OrthoDB" id="6781668at2759"/>
<feature type="repeat" description="ANK" evidence="12">
    <location>
        <begin position="212"/>
        <end position="244"/>
    </location>
</feature>
<reference evidence="16 17" key="1">
    <citation type="submission" date="2017-03" db="EMBL/GenBank/DDBJ databases">
        <title>Genomes of endolithic fungi from Antarctica.</title>
        <authorList>
            <person name="Coleine C."/>
            <person name="Masonjones S."/>
            <person name="Stajich J.E."/>
        </authorList>
    </citation>
    <scope>NUCLEOTIDE SEQUENCE [LARGE SCALE GENOMIC DNA]</scope>
    <source>
        <strain evidence="16 17">CCFEE 5184</strain>
    </source>
</reference>
<organism evidence="16 17">
    <name type="scientific">Friedmanniomyces simplex</name>
    <dbReference type="NCBI Taxonomy" id="329884"/>
    <lineage>
        <taxon>Eukaryota</taxon>
        <taxon>Fungi</taxon>
        <taxon>Dikarya</taxon>
        <taxon>Ascomycota</taxon>
        <taxon>Pezizomycotina</taxon>
        <taxon>Dothideomycetes</taxon>
        <taxon>Dothideomycetidae</taxon>
        <taxon>Mycosphaerellales</taxon>
        <taxon>Teratosphaeriaceae</taxon>
        <taxon>Friedmanniomyces</taxon>
    </lineage>
</organism>
<evidence type="ECO:0000259" key="15">
    <source>
        <dbReference type="Pfam" id="PF01529"/>
    </source>
</evidence>
<evidence type="ECO:0000256" key="9">
    <source>
        <dbReference type="ARBA" id="ARBA00023139"/>
    </source>
</evidence>
<evidence type="ECO:0000256" key="12">
    <source>
        <dbReference type="PROSITE-ProRule" id="PRU00023"/>
    </source>
</evidence>
<dbReference type="SUPFAM" id="SSF48403">
    <property type="entry name" value="Ankyrin repeat"/>
    <property type="match status" value="1"/>
</dbReference>
<dbReference type="InterPro" id="IPR036770">
    <property type="entry name" value="Ankyrin_rpt-contain_sf"/>
</dbReference>
<dbReference type="PROSITE" id="PS50297">
    <property type="entry name" value="ANK_REP_REGION"/>
    <property type="match status" value="3"/>
</dbReference>
<dbReference type="PANTHER" id="PTHR24161:SF85">
    <property type="entry name" value="PALMITOYLTRANSFERASE HIP14"/>
    <property type="match status" value="1"/>
</dbReference>
<dbReference type="EMBL" id="NAJQ01001344">
    <property type="protein sequence ID" value="TKA60463.1"/>
    <property type="molecule type" value="Genomic_DNA"/>
</dbReference>
<dbReference type="Proteomes" id="UP000309340">
    <property type="component" value="Unassembled WGS sequence"/>
</dbReference>
<evidence type="ECO:0000256" key="3">
    <source>
        <dbReference type="ARBA" id="ARBA00010104"/>
    </source>
</evidence>
<dbReference type="GO" id="GO:0019706">
    <property type="term" value="F:protein-cysteine S-palmitoyltransferase activity"/>
    <property type="evidence" value="ECO:0007669"/>
    <property type="project" value="UniProtKB-EC"/>
</dbReference>
<feature type="repeat" description="ANK" evidence="12">
    <location>
        <begin position="179"/>
        <end position="211"/>
    </location>
</feature>
<keyword evidence="5" id="KW-0677">Repeat</keyword>
<comment type="similarity">
    <text evidence="3">Belongs to the DHHC palmitoyltransferase family. AKR/ZDHHC17 subfamily.</text>
</comment>
<evidence type="ECO:0000256" key="6">
    <source>
        <dbReference type="ARBA" id="ARBA00022989"/>
    </source>
</evidence>
<sequence length="770" mass="85571">MASRDPSATPDHRKASSSASSSAGKDGLDKVELSDLEASPPRLPVEQDLMQLARLGELRSIQRLFDNGTYNAKSKDEQGITALHWAAINGHHALCHFLIQSGADVNARGGDAQATPVLWASKRCHLQVVSLLLANGADPLLKDDQGYNLLHSATLDGNVYQLVLLLHQPDLPVDVPDSQGHTSLMWAAYKGFGACVDVLLRWGADVHAADEMGFTALHWALVKGNYLCIQKLIEYGSDRFARSKPTEGQTEGDAPAATAAKMKSERQWRKALLDTGYDEAGNPMTMPIPFVKDQRSFYKRTFFLWPFALGGLQLWMLATLPVWFGVPSVLVVGYALQYLAQKMLRWAPSNMKTMHKTPFLAGIFAGTLFWVGVRYILDVLPLTFAANPFLNLFFTVSYLLCTYFYTLTMTADPGYIPKGNSRGQTKKVIDELIEHNAFDESHFCTSCMLRKPLRSKHCRRCGRCVAREDHHCPWVDNCVGVNNHKHFVLYVIFLIAGIGFLIRLTIAYIEILPEPTEFHCSILKDALCAQFSKDPLTIITNAWGSVQLTWTFMLLFVHLSQIARNITTYETMRGQVHAGPLMTAVATGSMSAEGAQVDVPGATAESTNGDASSGPLHGHGHKRKAKEGCLTQWSKLLGIDTFITIAFQGYKGSQSQAERKRQKKRNLWTRGILRNCQDFWMDGPVMKRKHEGTKALLGGEEVDYAFVYDVPKRGGTSYRGGKTEDPVRSPVLKLRIGGSVVRSVTTGEYPLLYVLSFFYTLEPIKRDDPE</sequence>
<feature type="region of interest" description="Disordered" evidence="14">
    <location>
        <begin position="1"/>
        <end position="42"/>
    </location>
</feature>
<feature type="transmembrane region" description="Helical" evidence="13">
    <location>
        <begin position="359"/>
        <end position="377"/>
    </location>
</feature>
<evidence type="ECO:0000313" key="17">
    <source>
        <dbReference type="Proteomes" id="UP000309340"/>
    </source>
</evidence>
<feature type="transmembrane region" description="Helical" evidence="13">
    <location>
        <begin position="389"/>
        <end position="408"/>
    </location>
</feature>
<dbReference type="Gene3D" id="1.25.40.20">
    <property type="entry name" value="Ankyrin repeat-containing domain"/>
    <property type="match status" value="1"/>
</dbReference>
<gene>
    <name evidence="16" type="ORF">B0A55_12520</name>
</gene>
<evidence type="ECO:0000313" key="16">
    <source>
        <dbReference type="EMBL" id="TKA60463.1"/>
    </source>
</evidence>